<comment type="caution">
    <text evidence="1">The sequence shown here is derived from an EMBL/GenBank/DDBJ whole genome shotgun (WGS) entry which is preliminary data.</text>
</comment>
<dbReference type="AlphaFoldDB" id="A0A848P8Z5"/>
<accession>A0A848P8Z5</accession>
<name>A0A848P8Z5_9RALS</name>
<organism evidence="1 2">
    <name type="scientific">Ralstonia insidiosa</name>
    <dbReference type="NCBI Taxonomy" id="190721"/>
    <lineage>
        <taxon>Bacteria</taxon>
        <taxon>Pseudomonadati</taxon>
        <taxon>Pseudomonadota</taxon>
        <taxon>Betaproteobacteria</taxon>
        <taxon>Burkholderiales</taxon>
        <taxon>Burkholderiaceae</taxon>
        <taxon>Ralstonia</taxon>
    </lineage>
</organism>
<evidence type="ECO:0000313" key="1">
    <source>
        <dbReference type="EMBL" id="NMV42220.1"/>
    </source>
</evidence>
<dbReference type="Proteomes" id="UP000575469">
    <property type="component" value="Unassembled WGS sequence"/>
</dbReference>
<proteinExistence type="predicted"/>
<gene>
    <name evidence="1" type="ORF">HGR00_30450</name>
</gene>
<protein>
    <submittedName>
        <fullName evidence="1">Aliphatic sulfonate ABC transporter substrate-binding protein</fullName>
    </submittedName>
</protein>
<dbReference type="Gene3D" id="3.40.190.10">
    <property type="entry name" value="Periplasmic binding protein-like II"/>
    <property type="match status" value="1"/>
</dbReference>
<reference evidence="1 2" key="1">
    <citation type="submission" date="2020-04" db="EMBL/GenBank/DDBJ databases">
        <title>Ralstonia insidiosa genome sequencing and assembly.</title>
        <authorList>
            <person name="Martins R.C.R."/>
            <person name="Perdigao-Neto L.V."/>
            <person name="Levin A.S.S."/>
            <person name="Costa S.F."/>
        </authorList>
    </citation>
    <scope>NUCLEOTIDE SEQUENCE [LARGE SCALE GENOMIC DNA]</scope>
    <source>
        <strain evidence="1 2">5047</strain>
    </source>
</reference>
<feature type="non-terminal residue" evidence="1">
    <location>
        <position position="1"/>
    </location>
</feature>
<sequence length="44" mass="4914">PVSAETAARQQQTADLFYENKLVPKKVDIRARIWQPTATQGAKS</sequence>
<dbReference type="EMBL" id="JABBZM010000101">
    <property type="protein sequence ID" value="NMV42220.1"/>
    <property type="molecule type" value="Genomic_DNA"/>
</dbReference>
<evidence type="ECO:0000313" key="2">
    <source>
        <dbReference type="Proteomes" id="UP000575469"/>
    </source>
</evidence>